<evidence type="ECO:0000313" key="2">
    <source>
        <dbReference type="Proteomes" id="UP000182360"/>
    </source>
</evidence>
<dbReference type="InterPro" id="IPR035196">
    <property type="entry name" value="DUF5312"/>
</dbReference>
<protein>
    <submittedName>
        <fullName evidence="1">Uncharacterized protein</fullName>
    </submittedName>
</protein>
<dbReference type="RefSeq" id="WP_143064196.1">
    <property type="nucleotide sequence ID" value="NZ_FOFU01000004.1"/>
</dbReference>
<accession>A0A1H9FH77</accession>
<sequence length="570" mass="66339">MTDEMNRSAFDKLVAGMDAVERSDMLEKINQSAVSVVQLVETEEQYPEKNVSLHIRFKGESALYRFFLWLRSLLEKKDPEKIYNEDVLASMARRINRDHPGILNHKNGLIDSVFYEHLRSLRSSAEFFKPYFNIIDENPGDFYVFLSSFVTPELSDIITAEADPFSLSFDTEPDLATKNRLLKNLDSILNNIDGAAKSNLYSAVSSLNWLRQFTRLPYIHFTSQFTNLSGNHYTCPYRNAVNDFSSFAAVFSNVMSVQNEVLEAMLMFSQRKEITKNAQDKDIERTIKEFIAKANQCFGIIQMFISNVPIIKVGKIINADYDWLPGNIDGVEGWFPNFRSHWRKIIDVRWADWLRERKKKNLETYLNNDFELSEFPVMKYRPWQALWMRVPFACELTGGFLSWFCENEYEDMMPYLNDVMMEGVFIRNENRIEYSEGLNLFAQAMSQMQELLERLAPEGEYGAQFEEFATSRLRSFQVQNQIDSMMTTTETEIRECVKKFGKGARMIDKCLSGVLSEERDKVHDGLQNINVIKGHNNRVWKDSLRTCWETLKKAVFYLSELEPIDAATEQ</sequence>
<proteinExistence type="predicted"/>
<keyword evidence="2" id="KW-1185">Reference proteome</keyword>
<dbReference type="STRING" id="163.SAMN04487775_103248"/>
<dbReference type="AlphaFoldDB" id="A0A1H9FH77"/>
<organism evidence="1 2">
    <name type="scientific">Treponema bryantii</name>
    <dbReference type="NCBI Taxonomy" id="163"/>
    <lineage>
        <taxon>Bacteria</taxon>
        <taxon>Pseudomonadati</taxon>
        <taxon>Spirochaetota</taxon>
        <taxon>Spirochaetia</taxon>
        <taxon>Spirochaetales</taxon>
        <taxon>Treponemataceae</taxon>
        <taxon>Treponema</taxon>
    </lineage>
</organism>
<dbReference type="Proteomes" id="UP000182360">
    <property type="component" value="Unassembled WGS sequence"/>
</dbReference>
<dbReference type="EMBL" id="FOFU01000004">
    <property type="protein sequence ID" value="SEQ36668.1"/>
    <property type="molecule type" value="Genomic_DNA"/>
</dbReference>
<reference evidence="1 2" key="1">
    <citation type="submission" date="2016-10" db="EMBL/GenBank/DDBJ databases">
        <authorList>
            <person name="de Groot N.N."/>
        </authorList>
    </citation>
    <scope>NUCLEOTIDE SEQUENCE [LARGE SCALE GENOMIC DNA]</scope>
    <source>
        <strain evidence="1 2">B25</strain>
    </source>
</reference>
<evidence type="ECO:0000313" key="1">
    <source>
        <dbReference type="EMBL" id="SEQ36668.1"/>
    </source>
</evidence>
<dbReference type="Pfam" id="PF17239">
    <property type="entry name" value="DUF5312"/>
    <property type="match status" value="1"/>
</dbReference>
<name>A0A1H9FH77_9SPIR</name>
<dbReference type="OrthoDB" id="363294at2"/>
<gene>
    <name evidence="1" type="ORF">SAMN04487977_10420</name>
</gene>